<gene>
    <name evidence="1" type="ORF">PSECIP111951_01761</name>
</gene>
<dbReference type="PANTHER" id="PTHR36454:SF1">
    <property type="entry name" value="DUF1015 DOMAIN-CONTAINING PROTEIN"/>
    <property type="match status" value="1"/>
</dbReference>
<reference evidence="1 2" key="1">
    <citation type="submission" date="2022-07" db="EMBL/GenBank/DDBJ databases">
        <authorList>
            <person name="Criscuolo A."/>
        </authorList>
    </citation>
    <scope>NUCLEOTIDE SEQUENCE [LARGE SCALE GENOMIC DNA]</scope>
    <source>
        <strain evidence="2">CIP 111951</strain>
    </source>
</reference>
<dbReference type="Proteomes" id="UP001152485">
    <property type="component" value="Unassembled WGS sequence"/>
</dbReference>
<dbReference type="PANTHER" id="PTHR36454">
    <property type="entry name" value="LMO2823 PROTEIN"/>
    <property type="match status" value="1"/>
</dbReference>
<name>A0ABM9GIY7_9GAMM</name>
<accession>A0ABM9GIY7</accession>
<organism evidence="1 2">
    <name type="scientific">Pseudoalteromonas holothuriae</name>
    <dbReference type="NCBI Taxonomy" id="2963714"/>
    <lineage>
        <taxon>Bacteria</taxon>
        <taxon>Pseudomonadati</taxon>
        <taxon>Pseudomonadota</taxon>
        <taxon>Gammaproteobacteria</taxon>
        <taxon>Alteromonadales</taxon>
        <taxon>Pseudoalteromonadaceae</taxon>
        <taxon>Pseudoalteromonas</taxon>
    </lineage>
</organism>
<dbReference type="InterPro" id="IPR008323">
    <property type="entry name" value="UCP033563"/>
</dbReference>
<dbReference type="Pfam" id="PF06245">
    <property type="entry name" value="DUF1015"/>
    <property type="match status" value="1"/>
</dbReference>
<dbReference type="EMBL" id="CAMAPD010000007">
    <property type="protein sequence ID" value="CAH9057897.1"/>
    <property type="molecule type" value="Genomic_DNA"/>
</dbReference>
<evidence type="ECO:0008006" key="3">
    <source>
        <dbReference type="Google" id="ProtNLM"/>
    </source>
</evidence>
<comment type="caution">
    <text evidence="1">The sequence shown here is derived from an EMBL/GenBank/DDBJ whole genome shotgun (WGS) entry which is preliminary data.</text>
</comment>
<proteinExistence type="predicted"/>
<evidence type="ECO:0000313" key="2">
    <source>
        <dbReference type="Proteomes" id="UP001152485"/>
    </source>
</evidence>
<protein>
    <recommendedName>
        <fullName evidence="3">DUF1015 domain-containing protein</fullName>
    </recommendedName>
</protein>
<sequence length="355" mass="39589">MQKESRGENDMTYNISPVREISSKDDMNGSYYVYKVESQLGAWLGLLAGVHVNREIKKHEQILAAKVHTYTERLLSIGMQDAPITLFYKQNKAICQFLDEVSQARNPDIISTERTTKHALWRISCVDKKHQLKLLLQGIEGLYVADGHHRLAASESLLPSVLPAIATVSVLSALFPDTSIDIAAYNRAVKASYPLNKVEFMHKLACYFDVSVIDSSAIPATNEQFVMVMGGAWYLLTLKSTWLQTTGAMSDYSVDILEKFIFNNVLGVDDVGKSADVMFVPGHYQGLGFAEYLVQHSCSLGFIFKPVCAEKIMQLADNGDFLSPHSTWIQPKAAHGLVHHYVGFVAQPQRNKETV</sequence>
<evidence type="ECO:0000313" key="1">
    <source>
        <dbReference type="EMBL" id="CAH9057897.1"/>
    </source>
</evidence>